<feature type="compositionally biased region" description="Acidic residues" evidence="9">
    <location>
        <begin position="787"/>
        <end position="797"/>
    </location>
</feature>
<feature type="compositionally biased region" description="Basic and acidic residues" evidence="9">
    <location>
        <begin position="777"/>
        <end position="786"/>
    </location>
</feature>
<dbReference type="CDD" id="cd00067">
    <property type="entry name" value="GAL4"/>
    <property type="match status" value="1"/>
</dbReference>
<dbReference type="InterPro" id="IPR013083">
    <property type="entry name" value="Znf_RING/FYVE/PHD"/>
</dbReference>
<evidence type="ECO:0000256" key="4">
    <source>
        <dbReference type="ARBA" id="ARBA00023015"/>
    </source>
</evidence>
<evidence type="ECO:0000313" key="13">
    <source>
        <dbReference type="Proteomes" id="UP000434172"/>
    </source>
</evidence>
<protein>
    <submittedName>
        <fullName evidence="12">C6 finger domain-containing protein</fullName>
    </submittedName>
</protein>
<evidence type="ECO:0000256" key="7">
    <source>
        <dbReference type="ARBA" id="ARBA00023242"/>
    </source>
</evidence>
<reference evidence="12 13" key="1">
    <citation type="submission" date="2019-12" db="EMBL/GenBank/DDBJ databases">
        <title>A genome sequence resource for the geographically widespread anthracnose pathogen Colletotrichum asianum.</title>
        <authorList>
            <person name="Meng Y."/>
        </authorList>
    </citation>
    <scope>NUCLEOTIDE SEQUENCE [LARGE SCALE GENOMIC DNA]</scope>
    <source>
        <strain evidence="12 13">ICMP 18580</strain>
    </source>
</reference>
<dbReference type="InterPro" id="IPR036864">
    <property type="entry name" value="Zn2-C6_fun-type_DNA-bd_sf"/>
</dbReference>
<name>A0A8H3WPL5_9PEZI</name>
<dbReference type="Proteomes" id="UP000434172">
    <property type="component" value="Unassembled WGS sequence"/>
</dbReference>
<evidence type="ECO:0000256" key="2">
    <source>
        <dbReference type="ARBA" id="ARBA00022771"/>
    </source>
</evidence>
<proteinExistence type="predicted"/>
<dbReference type="SMART" id="SM00066">
    <property type="entry name" value="GAL4"/>
    <property type="match status" value="1"/>
</dbReference>
<evidence type="ECO:0000256" key="6">
    <source>
        <dbReference type="ARBA" id="ARBA00023163"/>
    </source>
</evidence>
<keyword evidence="2 8" id="KW-0863">Zinc-finger</keyword>
<feature type="region of interest" description="Disordered" evidence="9">
    <location>
        <begin position="131"/>
        <end position="152"/>
    </location>
</feature>
<dbReference type="PROSITE" id="PS00518">
    <property type="entry name" value="ZF_RING_1"/>
    <property type="match status" value="1"/>
</dbReference>
<dbReference type="Gene3D" id="4.10.240.10">
    <property type="entry name" value="Zn(2)-C6 fungal-type DNA-binding domain"/>
    <property type="match status" value="1"/>
</dbReference>
<feature type="compositionally biased region" description="Polar residues" evidence="9">
    <location>
        <begin position="766"/>
        <end position="775"/>
    </location>
</feature>
<accession>A0A8H3WPL5</accession>
<dbReference type="PROSITE" id="PS50048">
    <property type="entry name" value="ZN2_CY6_FUNGAL_2"/>
    <property type="match status" value="1"/>
</dbReference>
<sequence length="837" mass="93936">MTRKGQPKVRTGCLTCKSRKVKCDEAKPACLRCTSTGRKCDGYAVVVPSNRALARARSRATKLNAALAQASAAWEGDMDEEKIMEHFRRKIAPMIPGHLEGNLWTDIIPRMSRTEPAFREAMAAISTLMPGMPDNASDDGNAPGVPEPYTRLLGILGGNTRKQKPGVDTQAMSGQSRAPFNLAGIVDSPASSSSTSLPSTGRLSNTPLPDGNRAETSSSSFTPPQPYNDEGESDPKENSEVNVTLCGCLLFMSVDFLREGLGAAMEQLATGIEVLNNVDYSELSRMTIEDVLPKFYRLSIIQMCFYDRPCFPNLNLNLGPASRYNLGPFDKSFSIYRPQSAMDTIILDAIRYIRSAGPESWTDSRLRGPVMSDEQTAMCNAFDKWHAAFTAFIREPRLGSDQPLPPHAEIICMEMEMKYWVAKMCISVCRFSDESAYDSFKTHFRRITSLAQEILTRCPELPPDSSLYSFNFEMSYLPLMEFVISKCRWLDIRYQAWLIVCELATGRREPVTLGNLHLVGQRMIEQEHNVKIQEVNRENAPLFSLPAEEMRVKDYSTDQRFADLAAPVDGDNSTTVQVPYTQRLMLSCGSYELDELARWERSHMHVNHRIRFHRPVPNPTTLCLHTIPPYNNGSMANSQKHSTGGVEDIVVYKGDLISELRKTQHILREIVRDRRCCVCWDVLQKTYVGQCGHGICMNCASPMLIASTEEARCPLCQEVITHFHLPGRGGPPKITHSYTACFLSLEQIDHIYEPLRLWAAENMSTETGELTTSPETVPRRLEHGDNSQDEETCEYTDDLSRRLEPAGKSQDDESTDETMEPFHWAALLLIVGTFILL</sequence>
<keyword evidence="6" id="KW-0804">Transcription</keyword>
<dbReference type="GO" id="GO:0003677">
    <property type="term" value="F:DNA binding"/>
    <property type="evidence" value="ECO:0007669"/>
    <property type="project" value="UniProtKB-KW"/>
</dbReference>
<dbReference type="EMBL" id="WOWK01000018">
    <property type="protein sequence ID" value="KAF0328292.1"/>
    <property type="molecule type" value="Genomic_DNA"/>
</dbReference>
<dbReference type="Pfam" id="PF13920">
    <property type="entry name" value="zf-C3HC4_3"/>
    <property type="match status" value="1"/>
</dbReference>
<dbReference type="GO" id="GO:0000981">
    <property type="term" value="F:DNA-binding transcription factor activity, RNA polymerase II-specific"/>
    <property type="evidence" value="ECO:0007669"/>
    <property type="project" value="InterPro"/>
</dbReference>
<keyword evidence="3" id="KW-0862">Zinc</keyword>
<dbReference type="PROSITE" id="PS00463">
    <property type="entry name" value="ZN2_CY6_FUNGAL_1"/>
    <property type="match status" value="1"/>
</dbReference>
<keyword evidence="4" id="KW-0805">Transcription regulation</keyword>
<dbReference type="Gene3D" id="3.30.40.10">
    <property type="entry name" value="Zinc/RING finger domain, C3HC4 (zinc finger)"/>
    <property type="match status" value="1"/>
</dbReference>
<evidence type="ECO:0000256" key="9">
    <source>
        <dbReference type="SAM" id="MobiDB-lite"/>
    </source>
</evidence>
<evidence type="ECO:0000256" key="3">
    <source>
        <dbReference type="ARBA" id="ARBA00022833"/>
    </source>
</evidence>
<keyword evidence="7" id="KW-0539">Nucleus</keyword>
<evidence type="ECO:0000259" key="11">
    <source>
        <dbReference type="PROSITE" id="PS50089"/>
    </source>
</evidence>
<comment type="caution">
    <text evidence="12">The sequence shown here is derived from an EMBL/GenBank/DDBJ whole genome shotgun (WGS) entry which is preliminary data.</text>
</comment>
<evidence type="ECO:0000259" key="10">
    <source>
        <dbReference type="PROSITE" id="PS50048"/>
    </source>
</evidence>
<dbReference type="InterPro" id="IPR017907">
    <property type="entry name" value="Znf_RING_CS"/>
</dbReference>
<dbReference type="PANTHER" id="PTHR36206:SF13">
    <property type="entry name" value="TRANSCRIPTIONAL REGULATORY PROTEIN MOC3"/>
    <property type="match status" value="1"/>
</dbReference>
<keyword evidence="13" id="KW-1185">Reference proteome</keyword>
<evidence type="ECO:0000256" key="1">
    <source>
        <dbReference type="ARBA" id="ARBA00022723"/>
    </source>
</evidence>
<feature type="domain" description="RING-type" evidence="11">
    <location>
        <begin position="676"/>
        <end position="717"/>
    </location>
</feature>
<organism evidence="12 13">
    <name type="scientific">Colletotrichum asianum</name>
    <dbReference type="NCBI Taxonomy" id="702518"/>
    <lineage>
        <taxon>Eukaryota</taxon>
        <taxon>Fungi</taxon>
        <taxon>Dikarya</taxon>
        <taxon>Ascomycota</taxon>
        <taxon>Pezizomycotina</taxon>
        <taxon>Sordariomycetes</taxon>
        <taxon>Hypocreomycetidae</taxon>
        <taxon>Glomerellales</taxon>
        <taxon>Glomerellaceae</taxon>
        <taxon>Colletotrichum</taxon>
        <taxon>Colletotrichum gloeosporioides species complex</taxon>
    </lineage>
</organism>
<dbReference type="SUPFAM" id="SSF57850">
    <property type="entry name" value="RING/U-box"/>
    <property type="match status" value="1"/>
</dbReference>
<evidence type="ECO:0000313" key="12">
    <source>
        <dbReference type="EMBL" id="KAF0328292.1"/>
    </source>
</evidence>
<dbReference type="AlphaFoldDB" id="A0A8H3WPL5"/>
<evidence type="ECO:0000256" key="5">
    <source>
        <dbReference type="ARBA" id="ARBA00023125"/>
    </source>
</evidence>
<dbReference type="InterPro" id="IPR052360">
    <property type="entry name" value="Transcr_Regulatory_Proteins"/>
</dbReference>
<feature type="compositionally biased region" description="Basic and acidic residues" evidence="9">
    <location>
        <begin position="798"/>
        <end position="811"/>
    </location>
</feature>
<dbReference type="PROSITE" id="PS50089">
    <property type="entry name" value="ZF_RING_2"/>
    <property type="match status" value="1"/>
</dbReference>
<feature type="region of interest" description="Disordered" evidence="9">
    <location>
        <begin position="766"/>
        <end position="817"/>
    </location>
</feature>
<gene>
    <name evidence="12" type="ORF">GQ607_004444</name>
</gene>
<dbReference type="Pfam" id="PF00172">
    <property type="entry name" value="Zn_clus"/>
    <property type="match status" value="1"/>
</dbReference>
<evidence type="ECO:0000256" key="8">
    <source>
        <dbReference type="PROSITE-ProRule" id="PRU00175"/>
    </source>
</evidence>
<feature type="region of interest" description="Disordered" evidence="9">
    <location>
        <begin position="183"/>
        <end position="238"/>
    </location>
</feature>
<dbReference type="InterPro" id="IPR001138">
    <property type="entry name" value="Zn2Cys6_DnaBD"/>
</dbReference>
<dbReference type="SUPFAM" id="SSF57701">
    <property type="entry name" value="Zn2/Cys6 DNA-binding domain"/>
    <property type="match status" value="1"/>
</dbReference>
<feature type="domain" description="Zn(2)-C6 fungal-type" evidence="10">
    <location>
        <begin position="12"/>
        <end position="40"/>
    </location>
</feature>
<keyword evidence="1" id="KW-0479">Metal-binding</keyword>
<dbReference type="OrthoDB" id="2593732at2759"/>
<dbReference type="GO" id="GO:0008270">
    <property type="term" value="F:zinc ion binding"/>
    <property type="evidence" value="ECO:0007669"/>
    <property type="project" value="UniProtKB-KW"/>
</dbReference>
<keyword evidence="5" id="KW-0238">DNA-binding</keyword>
<dbReference type="PANTHER" id="PTHR36206">
    <property type="entry name" value="ASPERCRYPTIN BIOSYNTHESIS CLUSTER-SPECIFIC TRANSCRIPTION REGULATOR ATNN-RELATED"/>
    <property type="match status" value="1"/>
</dbReference>
<feature type="compositionally biased region" description="Low complexity" evidence="9">
    <location>
        <begin position="188"/>
        <end position="204"/>
    </location>
</feature>
<dbReference type="InterPro" id="IPR001841">
    <property type="entry name" value="Znf_RING"/>
</dbReference>